<dbReference type="SUPFAM" id="SSF53850">
    <property type="entry name" value="Periplasmic binding protein-like II"/>
    <property type="match status" value="1"/>
</dbReference>
<dbReference type="InterPro" id="IPR001638">
    <property type="entry name" value="Solute-binding_3/MltF_N"/>
</dbReference>
<protein>
    <submittedName>
        <fullName evidence="5">Transporter substrate-binding domain-containing protein</fullName>
    </submittedName>
</protein>
<dbReference type="RefSeq" id="WP_201659722.1">
    <property type="nucleotide sequence ID" value="NZ_JAEQNC010000008.1"/>
</dbReference>
<keyword evidence="6" id="KW-1185">Reference proteome</keyword>
<evidence type="ECO:0000313" key="6">
    <source>
        <dbReference type="Proteomes" id="UP000633219"/>
    </source>
</evidence>
<dbReference type="PANTHER" id="PTHR35936:SF19">
    <property type="entry name" value="AMINO-ACID-BINDING PROTEIN YXEM-RELATED"/>
    <property type="match status" value="1"/>
</dbReference>
<organism evidence="5 6">
    <name type="scientific">Rhizobium setariae</name>
    <dbReference type="NCBI Taxonomy" id="2801340"/>
    <lineage>
        <taxon>Bacteria</taxon>
        <taxon>Pseudomonadati</taxon>
        <taxon>Pseudomonadota</taxon>
        <taxon>Alphaproteobacteria</taxon>
        <taxon>Hyphomicrobiales</taxon>
        <taxon>Rhizobiaceae</taxon>
        <taxon>Rhizobium/Agrobacterium group</taxon>
        <taxon>Rhizobium</taxon>
    </lineage>
</organism>
<dbReference type="GO" id="GO:0042597">
    <property type="term" value="C:periplasmic space"/>
    <property type="evidence" value="ECO:0007669"/>
    <property type="project" value="UniProtKB-SubCell"/>
</dbReference>
<feature type="signal peptide" evidence="3">
    <location>
        <begin position="1"/>
        <end position="23"/>
    </location>
</feature>
<dbReference type="Pfam" id="PF00497">
    <property type="entry name" value="SBP_bac_3"/>
    <property type="match status" value="1"/>
</dbReference>
<dbReference type="SMART" id="SM00062">
    <property type="entry name" value="PBPb"/>
    <property type="match status" value="1"/>
</dbReference>
<evidence type="ECO:0000259" key="4">
    <source>
        <dbReference type="SMART" id="SM00062"/>
    </source>
</evidence>
<accession>A0A937CQR7</accession>
<dbReference type="PANTHER" id="PTHR35936">
    <property type="entry name" value="MEMBRANE-BOUND LYTIC MUREIN TRANSGLYCOSYLASE F"/>
    <property type="match status" value="1"/>
</dbReference>
<evidence type="ECO:0000313" key="5">
    <source>
        <dbReference type="EMBL" id="MBL0373357.1"/>
    </source>
</evidence>
<evidence type="ECO:0000256" key="2">
    <source>
        <dbReference type="ARBA" id="ARBA00022729"/>
    </source>
</evidence>
<reference evidence="5" key="1">
    <citation type="submission" date="2021-01" db="EMBL/GenBank/DDBJ databases">
        <title>Rhizobium sp. strain KVB221 16S ribosomal RNA gene Genome sequencing and assembly.</title>
        <authorList>
            <person name="Kang M."/>
        </authorList>
    </citation>
    <scope>NUCLEOTIDE SEQUENCE</scope>
    <source>
        <strain evidence="5">KVB221</strain>
    </source>
</reference>
<comment type="caution">
    <text evidence="5">The sequence shown here is derived from an EMBL/GenBank/DDBJ whole genome shotgun (WGS) entry which is preliminary data.</text>
</comment>
<feature type="chain" id="PRO_5037749530" evidence="3">
    <location>
        <begin position="24"/>
        <end position="266"/>
    </location>
</feature>
<comment type="subcellular location">
    <subcellularLocation>
        <location evidence="1">Periplasm</location>
    </subcellularLocation>
</comment>
<gene>
    <name evidence="5" type="ORF">JJB09_15065</name>
</gene>
<sequence>MRGLSFFTLAALTLLTATGHADAKDKLRLGMSPEPFMPFTQVNAAGQWEGFEADLSRALCAKMDVECELQSMAWDGLIPSLTEGKIDFAIAGFAITSERKKIVNFSSPYYKERTTLVGPKGHDAPIATIDAPDGSGKVLGDASFEGKIIGTQTATAQANYLAKFLPETDVKLYDTADNAVADLVAGRLDYALLPDVIGKALVSGSQGADFEVKLELPSNAVLGNGIAYAVHKGDAVTLGRIDAALAALKAEKLLEQLDAKWVQGKK</sequence>
<dbReference type="Gene3D" id="3.40.190.10">
    <property type="entry name" value="Periplasmic binding protein-like II"/>
    <property type="match status" value="2"/>
</dbReference>
<evidence type="ECO:0000256" key="1">
    <source>
        <dbReference type="ARBA" id="ARBA00004418"/>
    </source>
</evidence>
<name>A0A937CQR7_9HYPH</name>
<evidence type="ECO:0000256" key="3">
    <source>
        <dbReference type="SAM" id="SignalP"/>
    </source>
</evidence>
<dbReference type="EMBL" id="JAEQNC010000008">
    <property type="protein sequence ID" value="MBL0373357.1"/>
    <property type="molecule type" value="Genomic_DNA"/>
</dbReference>
<feature type="domain" description="Solute-binding protein family 3/N-terminal" evidence="4">
    <location>
        <begin position="26"/>
        <end position="265"/>
    </location>
</feature>
<keyword evidence="2 3" id="KW-0732">Signal</keyword>
<dbReference type="Proteomes" id="UP000633219">
    <property type="component" value="Unassembled WGS sequence"/>
</dbReference>
<proteinExistence type="predicted"/>
<dbReference type="AlphaFoldDB" id="A0A937CQR7"/>